<proteinExistence type="predicted"/>
<protein>
    <submittedName>
        <fullName evidence="7">TetR/AcrR family transcriptional regulator</fullName>
    </submittedName>
</protein>
<reference evidence="7 8" key="1">
    <citation type="submission" date="2023-12" db="EMBL/GenBank/DDBJ databases">
        <title>Genome sequencing and assembly of bacterial species from a model synthetic community.</title>
        <authorList>
            <person name="Hogle S.L."/>
        </authorList>
    </citation>
    <scope>NUCLEOTIDE SEQUENCE [LARGE SCALE GENOMIC DNA]</scope>
    <source>
        <strain evidence="7 8">HAMBI 2494</strain>
    </source>
</reference>
<evidence type="ECO:0000259" key="6">
    <source>
        <dbReference type="PROSITE" id="PS50977"/>
    </source>
</evidence>
<dbReference type="InterPro" id="IPR041347">
    <property type="entry name" value="MftR_C"/>
</dbReference>
<dbReference type="SUPFAM" id="SSF46689">
    <property type="entry name" value="Homeodomain-like"/>
    <property type="match status" value="1"/>
</dbReference>
<evidence type="ECO:0000313" key="8">
    <source>
        <dbReference type="Proteomes" id="UP001325479"/>
    </source>
</evidence>
<dbReference type="EMBL" id="CP139965">
    <property type="protein sequence ID" value="WQD77690.1"/>
    <property type="molecule type" value="Genomic_DNA"/>
</dbReference>
<feature type="domain" description="HTH tetR-type" evidence="6">
    <location>
        <begin position="6"/>
        <end position="66"/>
    </location>
</feature>
<dbReference type="Proteomes" id="UP001325479">
    <property type="component" value="Chromosome"/>
</dbReference>
<evidence type="ECO:0000256" key="3">
    <source>
        <dbReference type="ARBA" id="ARBA00023125"/>
    </source>
</evidence>
<dbReference type="PANTHER" id="PTHR30055">
    <property type="entry name" value="HTH-TYPE TRANSCRIPTIONAL REGULATOR RUTR"/>
    <property type="match status" value="1"/>
</dbReference>
<feature type="DNA-binding region" description="H-T-H motif" evidence="5">
    <location>
        <begin position="29"/>
        <end position="48"/>
    </location>
</feature>
<dbReference type="PROSITE" id="PS50977">
    <property type="entry name" value="HTH_TETR_2"/>
    <property type="match status" value="1"/>
</dbReference>
<keyword evidence="2" id="KW-0805">Transcription regulation</keyword>
<evidence type="ECO:0000256" key="1">
    <source>
        <dbReference type="ARBA" id="ARBA00022491"/>
    </source>
</evidence>
<dbReference type="Pfam" id="PF00440">
    <property type="entry name" value="TetR_N"/>
    <property type="match status" value="1"/>
</dbReference>
<evidence type="ECO:0000256" key="4">
    <source>
        <dbReference type="ARBA" id="ARBA00023163"/>
    </source>
</evidence>
<gene>
    <name evidence="7" type="ORF">U0042_27215</name>
</gene>
<keyword evidence="4" id="KW-0804">Transcription</keyword>
<dbReference type="PANTHER" id="PTHR30055:SF238">
    <property type="entry name" value="MYCOFACTOCIN BIOSYNTHESIS TRANSCRIPTIONAL REGULATOR MFTR-RELATED"/>
    <property type="match status" value="1"/>
</dbReference>
<dbReference type="Pfam" id="PF17754">
    <property type="entry name" value="TetR_C_14"/>
    <property type="match status" value="1"/>
</dbReference>
<dbReference type="InterPro" id="IPR009057">
    <property type="entry name" value="Homeodomain-like_sf"/>
</dbReference>
<evidence type="ECO:0000256" key="5">
    <source>
        <dbReference type="PROSITE-ProRule" id="PRU00335"/>
    </source>
</evidence>
<dbReference type="RefSeq" id="WP_114815026.1">
    <property type="nucleotide sequence ID" value="NZ_CP139965.1"/>
</dbReference>
<accession>A0ABZ0WK06</accession>
<keyword evidence="1" id="KW-0678">Repressor</keyword>
<organism evidence="7 8">
    <name type="scientific">Paraburkholderia kururiensis</name>
    <dbReference type="NCBI Taxonomy" id="984307"/>
    <lineage>
        <taxon>Bacteria</taxon>
        <taxon>Pseudomonadati</taxon>
        <taxon>Pseudomonadota</taxon>
        <taxon>Betaproteobacteria</taxon>
        <taxon>Burkholderiales</taxon>
        <taxon>Burkholderiaceae</taxon>
        <taxon>Paraburkholderia</taxon>
    </lineage>
</organism>
<keyword evidence="3 5" id="KW-0238">DNA-binding</keyword>
<dbReference type="PROSITE" id="PS01081">
    <property type="entry name" value="HTH_TETR_1"/>
    <property type="match status" value="1"/>
</dbReference>
<keyword evidence="8" id="KW-1185">Reference proteome</keyword>
<dbReference type="InterPro" id="IPR050109">
    <property type="entry name" value="HTH-type_TetR-like_transc_reg"/>
</dbReference>
<dbReference type="Gene3D" id="1.10.357.10">
    <property type="entry name" value="Tetracycline Repressor, domain 2"/>
    <property type="match status" value="1"/>
</dbReference>
<dbReference type="PRINTS" id="PR00455">
    <property type="entry name" value="HTHTETR"/>
</dbReference>
<evidence type="ECO:0000256" key="2">
    <source>
        <dbReference type="ARBA" id="ARBA00023015"/>
    </source>
</evidence>
<dbReference type="InterPro" id="IPR001647">
    <property type="entry name" value="HTH_TetR"/>
</dbReference>
<sequence length="197" mass="21623">MPRDPEKVRRRLQEAALKLYQTRGYDGTTAADIAAEAGVTQRTFFRHFPDKREVLFGGEDEFISTLTSAVASAPPDLGPLEALVRAFASVEPLFIQNRPFTEPRRHIIAAHPALQERAQTKSRAVTSALVEAFRQRGVSDQAANLAAQVGMATLGQAVAAWFENGSTDLGVHVEHAFKELSDLVKFAQRPGDERGVR</sequence>
<evidence type="ECO:0000313" key="7">
    <source>
        <dbReference type="EMBL" id="WQD77690.1"/>
    </source>
</evidence>
<name>A0ABZ0WK06_9BURK</name>
<dbReference type="InterPro" id="IPR023772">
    <property type="entry name" value="DNA-bd_HTH_TetR-type_CS"/>
</dbReference>